<dbReference type="Pfam" id="PF04267">
    <property type="entry name" value="SoxD"/>
    <property type="match status" value="1"/>
</dbReference>
<dbReference type="AlphaFoldDB" id="A0A3N8PTF7"/>
<name>A0A3N8PTF7_9BURK</name>
<proteinExistence type="predicted"/>
<dbReference type="EMBL" id="QTQV01000009">
    <property type="protein sequence ID" value="RQT14884.1"/>
    <property type="molecule type" value="Genomic_DNA"/>
</dbReference>
<dbReference type="Proteomes" id="UP000277921">
    <property type="component" value="Unassembled WGS sequence"/>
</dbReference>
<gene>
    <name evidence="1" type="ORF">DF051_17130</name>
</gene>
<dbReference type="GO" id="GO:0008115">
    <property type="term" value="F:sarcosine oxidase activity"/>
    <property type="evidence" value="ECO:0007669"/>
    <property type="project" value="InterPro"/>
</dbReference>
<evidence type="ECO:0000313" key="2">
    <source>
        <dbReference type="Proteomes" id="UP000277921"/>
    </source>
</evidence>
<organism evidence="1 2">
    <name type="scientific">Burkholderia contaminans</name>
    <dbReference type="NCBI Taxonomy" id="488447"/>
    <lineage>
        <taxon>Bacteria</taxon>
        <taxon>Pseudomonadati</taxon>
        <taxon>Pseudomonadota</taxon>
        <taxon>Betaproteobacteria</taxon>
        <taxon>Burkholderiales</taxon>
        <taxon>Burkholderiaceae</taxon>
        <taxon>Burkholderia</taxon>
        <taxon>Burkholderia cepacia complex</taxon>
    </lineage>
</organism>
<reference evidence="1 2" key="1">
    <citation type="submission" date="2018-08" db="EMBL/GenBank/DDBJ databases">
        <title>Comparative analysis of Burkholderia isolates from Puerto Rico.</title>
        <authorList>
            <person name="Hall C."/>
            <person name="Sahl J."/>
            <person name="Wagner D."/>
        </authorList>
    </citation>
    <scope>NUCLEOTIDE SEQUENCE [LARGE SCALE GENOMIC DNA]</scope>
    <source>
        <strain evidence="1 2">Bp9025</strain>
    </source>
</reference>
<dbReference type="Gene3D" id="3.30.2270.10">
    <property type="entry name" value="Folate-binding superfamily"/>
    <property type="match status" value="1"/>
</dbReference>
<evidence type="ECO:0000313" key="1">
    <source>
        <dbReference type="EMBL" id="RQT14884.1"/>
    </source>
</evidence>
<accession>A0A3N8PTF7</accession>
<comment type="caution">
    <text evidence="1">The sequence shown here is derived from an EMBL/GenBank/DDBJ whole genome shotgun (WGS) entry which is preliminary data.</text>
</comment>
<dbReference type="RefSeq" id="WP_124579918.1">
    <property type="nucleotide sequence ID" value="NZ_QTQV01000009.1"/>
</dbReference>
<protein>
    <submittedName>
        <fullName evidence="1">Sarcosine oxidase subunit delta</fullName>
    </submittedName>
</protein>
<dbReference type="GO" id="GO:0046653">
    <property type="term" value="P:tetrahydrofolate metabolic process"/>
    <property type="evidence" value="ECO:0007669"/>
    <property type="project" value="InterPro"/>
</dbReference>
<sequence length="109" mass="12608">MLRIPCPHCGSTRDEDEFTFGGPYDRVRPRTPETLSDQQWADYLFTRENARGNVLERWRHTYGCRQWFGVERDTVSHALVRVFTFDAVARNSGTDSDREALTGDVHEAT</sequence>
<dbReference type="InterPro" id="IPR038561">
    <property type="entry name" value="SoxD_sf"/>
</dbReference>
<dbReference type="InterPro" id="IPR006279">
    <property type="entry name" value="SoxD"/>
</dbReference>